<proteinExistence type="predicted"/>
<dbReference type="EMBL" id="JASCZI010243256">
    <property type="protein sequence ID" value="MED6212947.1"/>
    <property type="molecule type" value="Genomic_DNA"/>
</dbReference>
<comment type="caution">
    <text evidence="1">The sequence shown here is derived from an EMBL/GenBank/DDBJ whole genome shotgun (WGS) entry which is preliminary data.</text>
</comment>
<keyword evidence="2" id="KW-1185">Reference proteome</keyword>
<protein>
    <submittedName>
        <fullName evidence="1">Uncharacterized protein</fullName>
    </submittedName>
</protein>
<accession>A0ABU6YT84</accession>
<name>A0ABU6YT84_9FABA</name>
<evidence type="ECO:0000313" key="1">
    <source>
        <dbReference type="EMBL" id="MED6212947.1"/>
    </source>
</evidence>
<organism evidence="1 2">
    <name type="scientific">Stylosanthes scabra</name>
    <dbReference type="NCBI Taxonomy" id="79078"/>
    <lineage>
        <taxon>Eukaryota</taxon>
        <taxon>Viridiplantae</taxon>
        <taxon>Streptophyta</taxon>
        <taxon>Embryophyta</taxon>
        <taxon>Tracheophyta</taxon>
        <taxon>Spermatophyta</taxon>
        <taxon>Magnoliopsida</taxon>
        <taxon>eudicotyledons</taxon>
        <taxon>Gunneridae</taxon>
        <taxon>Pentapetalae</taxon>
        <taxon>rosids</taxon>
        <taxon>fabids</taxon>
        <taxon>Fabales</taxon>
        <taxon>Fabaceae</taxon>
        <taxon>Papilionoideae</taxon>
        <taxon>50 kb inversion clade</taxon>
        <taxon>dalbergioids sensu lato</taxon>
        <taxon>Dalbergieae</taxon>
        <taxon>Pterocarpus clade</taxon>
        <taxon>Stylosanthes</taxon>
    </lineage>
</organism>
<dbReference type="Proteomes" id="UP001341840">
    <property type="component" value="Unassembled WGS sequence"/>
</dbReference>
<evidence type="ECO:0000313" key="2">
    <source>
        <dbReference type="Proteomes" id="UP001341840"/>
    </source>
</evidence>
<reference evidence="1 2" key="1">
    <citation type="journal article" date="2023" name="Plants (Basel)">
        <title>Bridging the Gap: Combining Genomics and Transcriptomics Approaches to Understand Stylosanthes scabra, an Orphan Legume from the Brazilian Caatinga.</title>
        <authorList>
            <person name="Ferreira-Neto J.R.C."/>
            <person name="da Silva M.D."/>
            <person name="Binneck E."/>
            <person name="de Melo N.F."/>
            <person name="da Silva R.H."/>
            <person name="de Melo A.L.T.M."/>
            <person name="Pandolfi V."/>
            <person name="Bustamante F.O."/>
            <person name="Brasileiro-Vidal A.C."/>
            <person name="Benko-Iseppon A.M."/>
        </authorList>
    </citation>
    <scope>NUCLEOTIDE SEQUENCE [LARGE SCALE GENOMIC DNA]</scope>
    <source>
        <tissue evidence="1">Leaves</tissue>
    </source>
</reference>
<sequence length="93" mass="11058">MMHIEYLNWGIFSVVIYNRRFVEITPEPNSYKYVGRTLPKHLQEHIMCIYGLTFDDNQQQVHMRVTQLDFKSESADSHERVEGRIARGEELVD</sequence>
<gene>
    <name evidence="1" type="ORF">PIB30_088387</name>
</gene>